<dbReference type="RefSeq" id="WP_036476036.1">
    <property type="nucleotide sequence ID" value="NZ_SOAN01000012.1"/>
</dbReference>
<dbReference type="Gene3D" id="3.30.60.230">
    <property type="entry name" value="Lsr2, dimerization domain"/>
    <property type="match status" value="1"/>
</dbReference>
<accession>A0A4R7FW92</accession>
<dbReference type="InterPro" id="IPR036625">
    <property type="entry name" value="E3-bd_dom_sf"/>
</dbReference>
<organism evidence="4 5">
    <name type="scientific">Nesterenkonia aurantiaca</name>
    <dbReference type="NCBI Taxonomy" id="1436010"/>
    <lineage>
        <taxon>Bacteria</taxon>
        <taxon>Bacillati</taxon>
        <taxon>Actinomycetota</taxon>
        <taxon>Actinomycetes</taxon>
        <taxon>Micrococcales</taxon>
        <taxon>Micrococcaceae</taxon>
        <taxon>Nesterenkonia</taxon>
    </lineage>
</organism>
<keyword evidence="1" id="KW-0238">DNA-binding</keyword>
<proteinExistence type="predicted"/>
<evidence type="ECO:0000259" key="2">
    <source>
        <dbReference type="Pfam" id="PF11774"/>
    </source>
</evidence>
<dbReference type="Pfam" id="PF23359">
    <property type="entry name" value="Lsr2_DNA-bd"/>
    <property type="match status" value="1"/>
</dbReference>
<dbReference type="GO" id="GO:0016746">
    <property type="term" value="F:acyltransferase activity"/>
    <property type="evidence" value="ECO:0007669"/>
    <property type="project" value="InterPro"/>
</dbReference>
<dbReference type="InterPro" id="IPR042261">
    <property type="entry name" value="Lsr2-like_dimerization"/>
</dbReference>
<dbReference type="GO" id="GO:0003677">
    <property type="term" value="F:DNA binding"/>
    <property type="evidence" value="ECO:0007669"/>
    <property type="project" value="UniProtKB-KW"/>
</dbReference>
<evidence type="ECO:0000259" key="3">
    <source>
        <dbReference type="Pfam" id="PF23359"/>
    </source>
</evidence>
<dbReference type="InterPro" id="IPR055370">
    <property type="entry name" value="Lsr2_DNA-bd"/>
</dbReference>
<dbReference type="Pfam" id="PF11774">
    <property type="entry name" value="Lsr2"/>
    <property type="match status" value="1"/>
</dbReference>
<sequence length="100" mass="11559">MAQRIEVVLVDDLDGSEAKETVTFGLDARYYEIDLSDQHAKELRESLKQYISKSRVIAPPSPQNEARQIREWAVNNGFKVSSRGRLHREVVEAYRNAKKR</sequence>
<feature type="domain" description="Lsr2 DNA-binding" evidence="3">
    <location>
        <begin position="63"/>
        <end position="97"/>
    </location>
</feature>
<evidence type="ECO:0000256" key="1">
    <source>
        <dbReference type="ARBA" id="ARBA00023125"/>
    </source>
</evidence>
<comment type="caution">
    <text evidence="4">The sequence shown here is derived from an EMBL/GenBank/DDBJ whole genome shotgun (WGS) entry which is preliminary data.</text>
</comment>
<dbReference type="Proteomes" id="UP000294506">
    <property type="component" value="Unassembled WGS sequence"/>
</dbReference>
<dbReference type="EMBL" id="SOAN01000012">
    <property type="protein sequence ID" value="TDS82988.1"/>
    <property type="molecule type" value="Genomic_DNA"/>
</dbReference>
<dbReference type="Gene3D" id="4.10.320.10">
    <property type="entry name" value="E3-binding domain"/>
    <property type="match status" value="1"/>
</dbReference>
<protein>
    <submittedName>
        <fullName evidence="4">Lsr2 protein</fullName>
    </submittedName>
</protein>
<keyword evidence="5" id="KW-1185">Reference proteome</keyword>
<gene>
    <name evidence="4" type="ORF">EV640_11255</name>
</gene>
<dbReference type="AlphaFoldDB" id="A0A4R7FW92"/>
<evidence type="ECO:0000313" key="5">
    <source>
        <dbReference type="Proteomes" id="UP000294506"/>
    </source>
</evidence>
<evidence type="ECO:0000313" key="4">
    <source>
        <dbReference type="EMBL" id="TDS82988.1"/>
    </source>
</evidence>
<reference evidence="4 5" key="1">
    <citation type="submission" date="2019-03" db="EMBL/GenBank/DDBJ databases">
        <title>Genomic Encyclopedia of Type Strains, Phase III (KMG-III): the genomes of soil and plant-associated and newly described type strains.</title>
        <authorList>
            <person name="Whitman W."/>
        </authorList>
    </citation>
    <scope>NUCLEOTIDE SEQUENCE [LARGE SCALE GENOMIC DNA]</scope>
    <source>
        <strain evidence="4 5">DSM 27373</strain>
    </source>
</reference>
<feature type="domain" description="Lsr2 dimerization" evidence="2">
    <location>
        <begin position="1"/>
        <end position="55"/>
    </location>
</feature>
<name>A0A4R7FW92_9MICC</name>
<dbReference type="InterPro" id="IPR024412">
    <property type="entry name" value="Lsr2_dim_dom"/>
</dbReference>